<dbReference type="SUPFAM" id="SSF52540">
    <property type="entry name" value="P-loop containing nucleoside triphosphate hydrolases"/>
    <property type="match status" value="2"/>
</dbReference>
<dbReference type="InterPro" id="IPR006935">
    <property type="entry name" value="Helicase/UvrB_N"/>
</dbReference>
<dbReference type="InterPro" id="IPR014001">
    <property type="entry name" value="Helicase_ATP-bd"/>
</dbReference>
<dbReference type="InterPro" id="IPR049730">
    <property type="entry name" value="SNF2/RAD54-like_C"/>
</dbReference>
<dbReference type="InterPro" id="IPR001650">
    <property type="entry name" value="Helicase_C-like"/>
</dbReference>
<dbReference type="SMART" id="SM00487">
    <property type="entry name" value="DEXDc"/>
    <property type="match status" value="1"/>
</dbReference>
<dbReference type="GO" id="GO:0005524">
    <property type="term" value="F:ATP binding"/>
    <property type="evidence" value="ECO:0007669"/>
    <property type="project" value="InterPro"/>
</dbReference>
<dbReference type="PROSITE" id="PS51194">
    <property type="entry name" value="HELICASE_CTER"/>
    <property type="match status" value="1"/>
</dbReference>
<feature type="domain" description="Helicase C-terminal" evidence="3">
    <location>
        <begin position="307"/>
        <end position="454"/>
    </location>
</feature>
<sequence>MQEQEQLNPDISNKLLVYQIEHTLNITYILKTNTTTLDASDTGTGKTYTAIAACAQMNLIPIIICPKSVLSSWKRVCKIFNVQPLMIVNYESIRIGKYYVNGKRKKCPYIEIESNKGKPVKYKWHLQDKEKTIFIFDEVHKCSNLDTQNGKLLYYSKNEETFMLILSATVADHPEKFKLFFYILNFIDPKNVKEKNLTYDQYMVIMQKWIFRDIKPMLRIHQMLYPTRSTRMKIDTLGDLFPETQIIAQPYTMEKTRQDQIEKEYNNIAKEMDSLREKGKKDRGSILTKILRSHQKIELLKIPTFVELTNDFIENGFSVVIFVNFTQTLETLSDMLYTDCLIYGKQTGEQRDRNIARFQENKSRVIICNLMSGSVGLSLHDLYGGFPRASLISPTWSSTNLIQALGRVHRAGAKSKSLQRIIYTANTIEEKIAEKLQQKLRDLSTLNDGDVDLTNITFEKERINA</sequence>
<dbReference type="PANTHER" id="PTHR45766">
    <property type="entry name" value="DNA ANNEALING HELICASE AND ENDONUCLEASE ZRANB3 FAMILY MEMBER"/>
    <property type="match status" value="1"/>
</dbReference>
<keyword evidence="4" id="KW-0067">ATP-binding</keyword>
<keyword evidence="1" id="KW-0378">Hydrolase</keyword>
<dbReference type="GO" id="GO:0016787">
    <property type="term" value="F:hydrolase activity"/>
    <property type="evidence" value="ECO:0007669"/>
    <property type="project" value="UniProtKB-KW"/>
</dbReference>
<accession>A0A1V0SAW7</accession>
<reference evidence="4" key="1">
    <citation type="journal article" date="2017" name="Science">
        <title>Giant viruses with an expanded complement of translation system components.</title>
        <authorList>
            <person name="Schulz F."/>
            <person name="Yutin N."/>
            <person name="Ivanova N.N."/>
            <person name="Ortega D.R."/>
            <person name="Lee T.K."/>
            <person name="Vierheilig J."/>
            <person name="Daims H."/>
            <person name="Horn M."/>
            <person name="Wagner M."/>
            <person name="Jensen G.J."/>
            <person name="Kyrpides N.C."/>
            <person name="Koonin E.V."/>
            <person name="Woyke T."/>
        </authorList>
    </citation>
    <scope>NUCLEOTIDE SEQUENCE</scope>
    <source>
        <strain evidence="4">CTV1</strain>
    </source>
</reference>
<gene>
    <name evidence="4" type="ORF">Catovirus_1_893</name>
</gene>
<dbReference type="GO" id="GO:0003677">
    <property type="term" value="F:DNA binding"/>
    <property type="evidence" value="ECO:0007669"/>
    <property type="project" value="InterPro"/>
</dbReference>
<dbReference type="CDD" id="cd18793">
    <property type="entry name" value="SF2_C_SNF"/>
    <property type="match status" value="1"/>
</dbReference>
<evidence type="ECO:0000313" key="4">
    <source>
        <dbReference type="EMBL" id="ARF08843.1"/>
    </source>
</evidence>
<dbReference type="SMART" id="SM00490">
    <property type="entry name" value="HELICc"/>
    <property type="match status" value="1"/>
</dbReference>
<evidence type="ECO:0000259" key="2">
    <source>
        <dbReference type="PROSITE" id="PS51192"/>
    </source>
</evidence>
<keyword evidence="4" id="KW-0347">Helicase</keyword>
<dbReference type="PROSITE" id="PS51192">
    <property type="entry name" value="HELICASE_ATP_BIND_1"/>
    <property type="match status" value="1"/>
</dbReference>
<dbReference type="GO" id="GO:0004386">
    <property type="term" value="F:helicase activity"/>
    <property type="evidence" value="ECO:0007669"/>
    <property type="project" value="UniProtKB-KW"/>
</dbReference>
<evidence type="ECO:0000256" key="1">
    <source>
        <dbReference type="ARBA" id="ARBA00022801"/>
    </source>
</evidence>
<evidence type="ECO:0000259" key="3">
    <source>
        <dbReference type="PROSITE" id="PS51194"/>
    </source>
</evidence>
<dbReference type="GO" id="GO:0006281">
    <property type="term" value="P:DNA repair"/>
    <property type="evidence" value="ECO:0007669"/>
    <property type="project" value="TreeGrafter"/>
</dbReference>
<dbReference type="Gene3D" id="3.40.50.300">
    <property type="entry name" value="P-loop containing nucleotide triphosphate hydrolases"/>
    <property type="match status" value="2"/>
</dbReference>
<dbReference type="PANTHER" id="PTHR45766:SF6">
    <property type="entry name" value="SWI_SNF-RELATED MATRIX-ASSOCIATED ACTIN-DEPENDENT REGULATOR OF CHROMATIN SUBFAMILY A-LIKE PROTEIN 1"/>
    <property type="match status" value="1"/>
</dbReference>
<feature type="domain" description="Helicase ATP-binding" evidence="2">
    <location>
        <begin position="27"/>
        <end position="188"/>
    </location>
</feature>
<proteinExistence type="predicted"/>
<protein>
    <submittedName>
        <fullName evidence="4">DEAD/SNF2-like helicase</fullName>
    </submittedName>
</protein>
<dbReference type="InterPro" id="IPR027417">
    <property type="entry name" value="P-loop_NTPase"/>
</dbReference>
<name>A0A1V0SAW7_9VIRU</name>
<keyword evidence="4" id="KW-0547">Nucleotide-binding</keyword>
<dbReference type="Pfam" id="PF04851">
    <property type="entry name" value="ResIII"/>
    <property type="match status" value="1"/>
</dbReference>
<organism evidence="4">
    <name type="scientific">Catovirus CTV1</name>
    <dbReference type="NCBI Taxonomy" id="1977631"/>
    <lineage>
        <taxon>Viruses</taxon>
        <taxon>Varidnaviria</taxon>
        <taxon>Bamfordvirae</taxon>
        <taxon>Nucleocytoviricota</taxon>
        <taxon>Megaviricetes</taxon>
        <taxon>Imitervirales</taxon>
        <taxon>Mimiviridae</taxon>
        <taxon>Klosneuvirinae</taxon>
        <taxon>Catovirus</taxon>
    </lineage>
</organism>
<dbReference type="Pfam" id="PF00271">
    <property type="entry name" value="Helicase_C"/>
    <property type="match status" value="1"/>
</dbReference>
<dbReference type="EMBL" id="KY684083">
    <property type="protein sequence ID" value="ARF08843.1"/>
    <property type="molecule type" value="Genomic_DNA"/>
</dbReference>
<dbReference type="GO" id="GO:0031297">
    <property type="term" value="P:replication fork processing"/>
    <property type="evidence" value="ECO:0007669"/>
    <property type="project" value="TreeGrafter"/>
</dbReference>